<evidence type="ECO:0000313" key="2">
    <source>
        <dbReference type="EMBL" id="MFD0943600.1"/>
    </source>
</evidence>
<accession>A0ABW3GYU9</accession>
<evidence type="ECO:0000256" key="1">
    <source>
        <dbReference type="SAM" id="Phobius"/>
    </source>
</evidence>
<comment type="caution">
    <text evidence="2">The sequence shown here is derived from an EMBL/GenBank/DDBJ whole genome shotgun (WGS) entry which is preliminary data.</text>
</comment>
<protein>
    <recommendedName>
        <fullName evidence="4">Type II secretion system protein</fullName>
    </recommendedName>
</protein>
<dbReference type="RefSeq" id="WP_381011686.1">
    <property type="nucleotide sequence ID" value="NZ_JBHTJF010000022.1"/>
</dbReference>
<name>A0ABW3GYU9_9BACL</name>
<reference evidence="3" key="1">
    <citation type="journal article" date="2019" name="Int. J. Syst. Evol. Microbiol.">
        <title>The Global Catalogue of Microorganisms (GCM) 10K type strain sequencing project: providing services to taxonomists for standard genome sequencing and annotation.</title>
        <authorList>
            <consortium name="The Broad Institute Genomics Platform"/>
            <consortium name="The Broad Institute Genome Sequencing Center for Infectious Disease"/>
            <person name="Wu L."/>
            <person name="Ma J."/>
        </authorList>
    </citation>
    <scope>NUCLEOTIDE SEQUENCE [LARGE SCALE GENOMIC DNA]</scope>
    <source>
        <strain evidence="3">CCUG 63563</strain>
    </source>
</reference>
<organism evidence="2 3">
    <name type="scientific">Savagea faecisuis</name>
    <dbReference type="NCBI Taxonomy" id="1274803"/>
    <lineage>
        <taxon>Bacteria</taxon>
        <taxon>Bacillati</taxon>
        <taxon>Bacillota</taxon>
        <taxon>Bacilli</taxon>
        <taxon>Bacillales</taxon>
        <taxon>Caryophanaceae</taxon>
        <taxon>Savagea</taxon>
    </lineage>
</organism>
<sequence length="97" mass="11581">MKCERGFVLAEMIIALTIIVILTFTLLPVLTHEMKQVREKRMKANDMKVAYIATQLKVKEGRMSDRIALNEISYRWEWKEEHVICLEREEENVCYDF</sequence>
<dbReference type="EMBL" id="JBHTJF010000022">
    <property type="protein sequence ID" value="MFD0943600.1"/>
    <property type="molecule type" value="Genomic_DNA"/>
</dbReference>
<keyword evidence="1" id="KW-0472">Membrane</keyword>
<evidence type="ECO:0008006" key="4">
    <source>
        <dbReference type="Google" id="ProtNLM"/>
    </source>
</evidence>
<feature type="transmembrane region" description="Helical" evidence="1">
    <location>
        <begin position="12"/>
        <end position="31"/>
    </location>
</feature>
<dbReference type="Proteomes" id="UP001596976">
    <property type="component" value="Unassembled WGS sequence"/>
</dbReference>
<keyword evidence="1" id="KW-0812">Transmembrane</keyword>
<keyword evidence="1" id="KW-1133">Transmembrane helix</keyword>
<evidence type="ECO:0000313" key="3">
    <source>
        <dbReference type="Proteomes" id="UP001596976"/>
    </source>
</evidence>
<proteinExistence type="predicted"/>
<keyword evidence="3" id="KW-1185">Reference proteome</keyword>
<gene>
    <name evidence="2" type="ORF">ACFQ0V_07390</name>
</gene>